<evidence type="ECO:0000313" key="2">
    <source>
        <dbReference type="Proteomes" id="UP000077755"/>
    </source>
</evidence>
<reference evidence="1" key="1">
    <citation type="journal article" date="2016" name="Nat. Genet.">
        <title>A high-quality carrot genome assembly provides new insights into carotenoid accumulation and asterid genome evolution.</title>
        <authorList>
            <person name="Iorizzo M."/>
            <person name="Ellison S."/>
            <person name="Senalik D."/>
            <person name="Zeng P."/>
            <person name="Satapoomin P."/>
            <person name="Huang J."/>
            <person name="Bowman M."/>
            <person name="Iovene M."/>
            <person name="Sanseverino W."/>
            <person name="Cavagnaro P."/>
            <person name="Yildiz M."/>
            <person name="Macko-Podgorni A."/>
            <person name="Moranska E."/>
            <person name="Grzebelus E."/>
            <person name="Grzebelus D."/>
            <person name="Ashrafi H."/>
            <person name="Zheng Z."/>
            <person name="Cheng S."/>
            <person name="Spooner D."/>
            <person name="Van Deynze A."/>
            <person name="Simon P."/>
        </authorList>
    </citation>
    <scope>NUCLEOTIDE SEQUENCE</scope>
    <source>
        <tissue evidence="1">Leaf</tissue>
    </source>
</reference>
<dbReference type="AlphaFoldDB" id="A0A166ADP6"/>
<organism evidence="1 2">
    <name type="scientific">Daucus carota subsp. sativus</name>
    <name type="common">Carrot</name>
    <dbReference type="NCBI Taxonomy" id="79200"/>
    <lineage>
        <taxon>Eukaryota</taxon>
        <taxon>Viridiplantae</taxon>
        <taxon>Streptophyta</taxon>
        <taxon>Embryophyta</taxon>
        <taxon>Tracheophyta</taxon>
        <taxon>Spermatophyta</taxon>
        <taxon>Magnoliopsida</taxon>
        <taxon>eudicotyledons</taxon>
        <taxon>Gunneridae</taxon>
        <taxon>Pentapetalae</taxon>
        <taxon>asterids</taxon>
        <taxon>campanulids</taxon>
        <taxon>Apiales</taxon>
        <taxon>Apiaceae</taxon>
        <taxon>Apioideae</taxon>
        <taxon>Scandiceae</taxon>
        <taxon>Daucinae</taxon>
        <taxon>Daucus</taxon>
        <taxon>Daucus sect. Daucus</taxon>
    </lineage>
</organism>
<protein>
    <submittedName>
        <fullName evidence="1">Uncharacterized protein</fullName>
    </submittedName>
</protein>
<dbReference type="Proteomes" id="UP000077755">
    <property type="component" value="Chromosome 3"/>
</dbReference>
<keyword evidence="2" id="KW-1185">Reference proteome</keyword>
<gene>
    <name evidence="1" type="ORF">DCAR_0311116</name>
</gene>
<evidence type="ECO:0000313" key="1">
    <source>
        <dbReference type="EMBL" id="WOG91861.1"/>
    </source>
</evidence>
<reference evidence="1" key="2">
    <citation type="submission" date="2022-03" db="EMBL/GenBank/DDBJ databases">
        <title>Draft title - Genomic analysis of global carrot germplasm unveils the trajectory of domestication and the origin of high carotenoid orange carrot.</title>
        <authorList>
            <person name="Iorizzo M."/>
            <person name="Ellison S."/>
            <person name="Senalik D."/>
            <person name="Macko-Podgorni A."/>
            <person name="Grzebelus D."/>
            <person name="Bostan H."/>
            <person name="Rolling W."/>
            <person name="Curaba J."/>
            <person name="Simon P."/>
        </authorList>
    </citation>
    <scope>NUCLEOTIDE SEQUENCE</scope>
    <source>
        <tissue evidence="1">Leaf</tissue>
    </source>
</reference>
<proteinExistence type="predicted"/>
<accession>A0A166ADP6</accession>
<name>A0A166ADP6_DAUCS</name>
<dbReference type="EMBL" id="CP093345">
    <property type="protein sequence ID" value="WOG91861.1"/>
    <property type="molecule type" value="Genomic_DNA"/>
</dbReference>
<sequence>MAQVPCRWRVDTLIFKVGRVNDSVAPVPMGESTECQIASFNMPQGVGAESPCRVSRTSSTHFEESVLLRFPPILKKWINGTMLLNALALQQSLGGSKSINLYKAASSGTMFGPFSVEMINDDVPDVLSFKRHQLIHDFLWLTICVNHPNAYYVAKEGTRQVIICATSHVSVMR</sequence>
<dbReference type="Gramene" id="KZN01094">
    <property type="protein sequence ID" value="KZN01094"/>
    <property type="gene ID" value="DCAR_009848"/>
</dbReference>